<dbReference type="Proteomes" id="UP000295758">
    <property type="component" value="Unassembled WGS sequence"/>
</dbReference>
<evidence type="ECO:0000313" key="3">
    <source>
        <dbReference type="Proteomes" id="UP000295758"/>
    </source>
</evidence>
<dbReference type="EMBL" id="SOAA01000051">
    <property type="protein sequence ID" value="TDS25583.1"/>
    <property type="molecule type" value="Genomic_DNA"/>
</dbReference>
<dbReference type="InterPro" id="IPR056471">
    <property type="entry name" value="HD-CE"/>
</dbReference>
<evidence type="ECO:0000313" key="2">
    <source>
        <dbReference type="EMBL" id="TDS25583.1"/>
    </source>
</evidence>
<accession>A0A4R7DTP5</accession>
<proteinExistence type="predicted"/>
<evidence type="ECO:0000259" key="1">
    <source>
        <dbReference type="Pfam" id="PF24391"/>
    </source>
</evidence>
<dbReference type="Gene3D" id="1.10.3210.10">
    <property type="entry name" value="Hypothetical protein af1432"/>
    <property type="match status" value="1"/>
</dbReference>
<sequence length="351" mass="41064">MGFLKEQLNDNYLDELNEIERKIKKIWSNPLLPWFTNHGLSHSEQIISNANQIISYLSKYNNFSLNEDEIFIFLASAYLHDIGMQFLNVDEISIEDLTDNEYEKIRKKHALKSEELILKKRFPVPDDKSMSYSLGLDSLNRGYVQAISTLCSGHSSANYKDVYNRIKENPLIVNNKKIKGDLLLGLLLICDELDISMIRTDERKFSTFNPSSYSYMHHFKHLYVKYIGISGPKIEIVYEFPEKFFSFAVYLYTIVQDKIKIELKRFNSVLEDRNLPKFDNEIQRSTQFNEQLPFPNKEVLKKFKKECEKFEGPTLKNKVQNPAYSPSDDPSYLYSLDLNENDINSINCEFG</sequence>
<feature type="domain" description="HD-CE" evidence="1">
    <location>
        <begin position="33"/>
        <end position="236"/>
    </location>
</feature>
<reference evidence="2 3" key="1">
    <citation type="submission" date="2019-03" db="EMBL/GenBank/DDBJ databases">
        <title>Deep subsurface shale carbon reservoir microbial communities from Ohio and West Virginia, USA.</title>
        <authorList>
            <person name="Wrighton K."/>
        </authorList>
    </citation>
    <scope>NUCLEOTIDE SEQUENCE [LARGE SCALE GENOMIC DNA]</scope>
    <source>
        <strain evidence="2 3">UTICA-S4D12</strain>
    </source>
</reference>
<dbReference type="Pfam" id="PF24391">
    <property type="entry name" value="HD-CE"/>
    <property type="match status" value="1"/>
</dbReference>
<protein>
    <recommendedName>
        <fullName evidence="1">HD-CE domain-containing protein</fullName>
    </recommendedName>
</protein>
<name>A0A4R7DTP5_9FIRM</name>
<dbReference type="RefSeq" id="WP_133618523.1">
    <property type="nucleotide sequence ID" value="NZ_SOAA01000051.1"/>
</dbReference>
<dbReference type="AlphaFoldDB" id="A0A4R7DTP5"/>
<gene>
    <name evidence="2" type="ORF">BY453_1511</name>
</gene>
<organism evidence="2 3">
    <name type="scientific">Halanaerobium congolense</name>
    <dbReference type="NCBI Taxonomy" id="54121"/>
    <lineage>
        <taxon>Bacteria</taxon>
        <taxon>Bacillati</taxon>
        <taxon>Bacillota</taxon>
        <taxon>Clostridia</taxon>
        <taxon>Halanaerobiales</taxon>
        <taxon>Halanaerobiaceae</taxon>
        <taxon>Halanaerobium</taxon>
    </lineage>
</organism>
<comment type="caution">
    <text evidence="2">The sequence shown here is derived from an EMBL/GenBank/DDBJ whole genome shotgun (WGS) entry which is preliminary data.</text>
</comment>
<dbReference type="SUPFAM" id="SSF109604">
    <property type="entry name" value="HD-domain/PDEase-like"/>
    <property type="match status" value="1"/>
</dbReference>